<dbReference type="VEuPathDB" id="VectorBase:AFUN011726"/>
<keyword evidence="2" id="KW-1133">Transmembrane helix</keyword>
<evidence type="ECO:0000256" key="2">
    <source>
        <dbReference type="SAM" id="Phobius"/>
    </source>
</evidence>
<feature type="region of interest" description="Disordered" evidence="1">
    <location>
        <begin position="157"/>
        <end position="205"/>
    </location>
</feature>
<accession>A0A182RZJ5</accession>
<feature type="compositionally biased region" description="Polar residues" evidence="1">
    <location>
        <begin position="50"/>
        <end position="59"/>
    </location>
</feature>
<evidence type="ECO:0000256" key="1">
    <source>
        <dbReference type="SAM" id="MobiDB-lite"/>
    </source>
</evidence>
<feature type="region of interest" description="Disordered" evidence="1">
    <location>
        <begin position="1"/>
        <end position="84"/>
    </location>
</feature>
<sequence>MSNTPLSNDERHVTSRNHPWYERMQQQQQHPPFNRPRVVLEETLHDDTSRIIQRPTTSFPPEHRRRGQGRGRPHQEHAQLPQPIGDYIETDADVDDTLSEFAGGWYSPRRQRNRSSTMRPTTWKKLNQWLDAHQQVGNENMEKVQSMAELRFAEYMTSEEEENNEQHTTDEPEKKQQKDMKPDPDETNKERTDTQPEVAPAEAEVPPPKRKSIVVVYHLLKNLMLLLLYIIETLSPVTFPLLIFLKNHMKTGIMYLWARFFQPIMMQGAQAREDPLSMVIMLLVLPVVALLGVAYCFVCLFYWLHRLFLIEP</sequence>
<feature type="compositionally biased region" description="Basic and acidic residues" evidence="1">
    <location>
        <begin position="38"/>
        <end position="49"/>
    </location>
</feature>
<name>A0A182RZJ5_ANOFN</name>
<evidence type="ECO:0000313" key="3">
    <source>
        <dbReference type="EnsemblMetazoa" id="AFUN011726-PA"/>
    </source>
</evidence>
<proteinExistence type="predicted"/>
<dbReference type="VEuPathDB" id="VectorBase:AFUN2_005635"/>
<keyword evidence="2" id="KW-0472">Membrane</keyword>
<dbReference type="EnsemblMetazoa" id="AFUN011726-RA">
    <property type="protein sequence ID" value="AFUN011726-PA"/>
    <property type="gene ID" value="AFUN011726"/>
</dbReference>
<keyword evidence="2" id="KW-0812">Transmembrane</keyword>
<reference evidence="3" key="1">
    <citation type="submission" date="2020-05" db="UniProtKB">
        <authorList>
            <consortium name="EnsemblMetazoa"/>
        </authorList>
    </citation>
    <scope>IDENTIFICATION</scope>
    <source>
        <strain evidence="3">FUMOZ</strain>
    </source>
</reference>
<protein>
    <submittedName>
        <fullName evidence="3">Uncharacterized protein</fullName>
    </submittedName>
</protein>
<dbReference type="AlphaFoldDB" id="A0A182RZJ5"/>
<feature type="compositionally biased region" description="Basic residues" evidence="1">
    <location>
        <begin position="63"/>
        <end position="72"/>
    </location>
</feature>
<organism evidence="3">
    <name type="scientific">Anopheles funestus</name>
    <name type="common">African malaria mosquito</name>
    <dbReference type="NCBI Taxonomy" id="62324"/>
    <lineage>
        <taxon>Eukaryota</taxon>
        <taxon>Metazoa</taxon>
        <taxon>Ecdysozoa</taxon>
        <taxon>Arthropoda</taxon>
        <taxon>Hexapoda</taxon>
        <taxon>Insecta</taxon>
        <taxon>Pterygota</taxon>
        <taxon>Neoptera</taxon>
        <taxon>Endopterygota</taxon>
        <taxon>Diptera</taxon>
        <taxon>Nematocera</taxon>
        <taxon>Culicoidea</taxon>
        <taxon>Culicidae</taxon>
        <taxon>Anophelinae</taxon>
        <taxon>Anopheles</taxon>
    </lineage>
</organism>
<feature type="transmembrane region" description="Helical" evidence="2">
    <location>
        <begin position="279"/>
        <end position="304"/>
    </location>
</feature>
<feature type="compositionally biased region" description="Basic and acidic residues" evidence="1">
    <location>
        <begin position="164"/>
        <end position="194"/>
    </location>
</feature>